<evidence type="ECO:0000313" key="2">
    <source>
        <dbReference type="EMBL" id="GIY79287.1"/>
    </source>
</evidence>
<dbReference type="EMBL" id="BPLQ01014369">
    <property type="protein sequence ID" value="GIY79287.1"/>
    <property type="molecule type" value="Genomic_DNA"/>
</dbReference>
<protein>
    <submittedName>
        <fullName evidence="2">Uncharacterized protein</fullName>
    </submittedName>
</protein>
<evidence type="ECO:0000313" key="3">
    <source>
        <dbReference type="Proteomes" id="UP001054837"/>
    </source>
</evidence>
<feature type="compositionally biased region" description="Polar residues" evidence="1">
    <location>
        <begin position="103"/>
        <end position="116"/>
    </location>
</feature>
<feature type="compositionally biased region" description="Basic and acidic residues" evidence="1">
    <location>
        <begin position="69"/>
        <end position="80"/>
    </location>
</feature>
<feature type="region of interest" description="Disordered" evidence="1">
    <location>
        <begin position="69"/>
        <end position="97"/>
    </location>
</feature>
<dbReference type="Proteomes" id="UP001054837">
    <property type="component" value="Unassembled WGS sequence"/>
</dbReference>
<keyword evidence="3" id="KW-1185">Reference proteome</keyword>
<feature type="region of interest" description="Disordered" evidence="1">
    <location>
        <begin position="102"/>
        <end position="121"/>
    </location>
</feature>
<name>A0AAV4W913_9ARAC</name>
<dbReference type="AlphaFoldDB" id="A0AAV4W913"/>
<organism evidence="2 3">
    <name type="scientific">Caerostris darwini</name>
    <dbReference type="NCBI Taxonomy" id="1538125"/>
    <lineage>
        <taxon>Eukaryota</taxon>
        <taxon>Metazoa</taxon>
        <taxon>Ecdysozoa</taxon>
        <taxon>Arthropoda</taxon>
        <taxon>Chelicerata</taxon>
        <taxon>Arachnida</taxon>
        <taxon>Araneae</taxon>
        <taxon>Araneomorphae</taxon>
        <taxon>Entelegynae</taxon>
        <taxon>Araneoidea</taxon>
        <taxon>Araneidae</taxon>
        <taxon>Caerostris</taxon>
    </lineage>
</organism>
<sequence>MFCLGRARTTSVSPICMMPHPTASIRRTFLNFSFKAFHPHPITHISNLTMPFFSIPSHQASSLDTVLESREKMSPSRDDSNVFARFRGQKAGSPPKRIRNTEMRVSQTETRPSTLSGRHGWGSGKSASLVHPFWIESVYECLSGQITSDVMNIEL</sequence>
<comment type="caution">
    <text evidence="2">The sequence shown here is derived from an EMBL/GenBank/DDBJ whole genome shotgun (WGS) entry which is preliminary data.</text>
</comment>
<evidence type="ECO:0000256" key="1">
    <source>
        <dbReference type="SAM" id="MobiDB-lite"/>
    </source>
</evidence>
<proteinExistence type="predicted"/>
<reference evidence="2 3" key="1">
    <citation type="submission" date="2021-06" db="EMBL/GenBank/DDBJ databases">
        <title>Caerostris darwini draft genome.</title>
        <authorList>
            <person name="Kono N."/>
            <person name="Arakawa K."/>
        </authorList>
    </citation>
    <scope>NUCLEOTIDE SEQUENCE [LARGE SCALE GENOMIC DNA]</scope>
</reference>
<accession>A0AAV4W913</accession>
<gene>
    <name evidence="2" type="ORF">CDAR_470101</name>
</gene>